<feature type="transmembrane region" description="Helical" evidence="8">
    <location>
        <begin position="483"/>
        <end position="504"/>
    </location>
</feature>
<keyword evidence="6 8" id="KW-0472">Membrane</keyword>
<feature type="transmembrane region" description="Helical" evidence="8">
    <location>
        <begin position="365"/>
        <end position="397"/>
    </location>
</feature>
<keyword evidence="4 8" id="KW-0812">Transmembrane</keyword>
<dbReference type="KEGG" id="caqu:CAQU_06670"/>
<dbReference type="AlphaFoldDB" id="A0A1L7CG02"/>
<sequence>MKIVDRLLKLARGDAPRLGTAGSRSRSLHVDDPSYPRTTIVVDNSPTATPGGEGAMVRAVVGHDLIPVATAPDTPAPSLQQRLHHPGARLSRPQRAMRYEELTRFAIIRWLGTLGAVLLGFGALGAGALPVVDNPYTHFPGGSIMARMLQTSSVLCYVGVGCIVVAWLLMGPFVGVRFTRPDEPPLLTLSLLRRTAAAWILPLAISAPMFTQDIYSYLAQGSIVAQGIDPYSAGPVDILGIENPLARSVPLIWSHSPSPYGPVALGLAAAISTITHDSIVWGIFLHRFISIVGVATAGWAVYHLAVRCRVDAQAALWMSLLNPLVILHLVGGIHNEALLIGFMLVGIEVGMRGVDNLKMNLVGRAWALLSLSAALITCAGLVKVTGFIALGFTGMWLARELRGRQWHTVTAIGCAASFQIAIMTATIAVASRLTGIGLGWVTGQGGAATIRSWMSITTDVGVISGYLGMLLNLGDHTETILPLTRGAGLALVGLFMLRMLWATYRGAIPPVGGLGVSMFLLVIFFPVVHPWYLIWAIIPLAAFANRPLFRTPAIAYSAIVSLLVLPRGLALPASTTAWIYITAALVFSILMGILWMVLRKRGIISLS</sequence>
<evidence type="ECO:0000313" key="10">
    <source>
        <dbReference type="Proteomes" id="UP000185478"/>
    </source>
</evidence>
<evidence type="ECO:0000256" key="8">
    <source>
        <dbReference type="SAM" id="Phobius"/>
    </source>
</evidence>
<dbReference type="OrthoDB" id="5242303at2"/>
<feature type="transmembrane region" description="Helical" evidence="8">
    <location>
        <begin position="279"/>
        <end position="302"/>
    </location>
</feature>
<keyword evidence="5 8" id="KW-1133">Transmembrane helix</keyword>
<dbReference type="NCBIfam" id="NF038066">
    <property type="entry name" value="MptB"/>
    <property type="match status" value="1"/>
</dbReference>
<evidence type="ECO:0000256" key="2">
    <source>
        <dbReference type="ARBA" id="ARBA00022676"/>
    </source>
</evidence>
<keyword evidence="3 9" id="KW-0808">Transferase</keyword>
<feature type="transmembrane region" description="Helical" evidence="8">
    <location>
        <begin position="314"/>
        <end position="345"/>
    </location>
</feature>
<dbReference type="GO" id="GO:0016757">
    <property type="term" value="F:glycosyltransferase activity"/>
    <property type="evidence" value="ECO:0007669"/>
    <property type="project" value="UniProtKB-KW"/>
</dbReference>
<evidence type="ECO:0000256" key="6">
    <source>
        <dbReference type="ARBA" id="ARBA00023136"/>
    </source>
</evidence>
<keyword evidence="10" id="KW-1185">Reference proteome</keyword>
<dbReference type="Proteomes" id="UP000185478">
    <property type="component" value="Chromosome"/>
</dbReference>
<dbReference type="RefSeq" id="WP_075728483.1">
    <property type="nucleotide sequence ID" value="NZ_CP009245.1"/>
</dbReference>
<reference evidence="9 10" key="1">
    <citation type="submission" date="2014-08" db="EMBL/GenBank/DDBJ databases">
        <title>Complete genome sequence of Corynebacterium aquilae S-613T(T) (=DSM 44791(T)), isolated from the choana of a healthy golden eagle.</title>
        <authorList>
            <person name="Ruckert C."/>
            <person name="Albersmeier A."/>
            <person name="Winkler A."/>
            <person name="Kalinowski J."/>
        </authorList>
    </citation>
    <scope>NUCLEOTIDE SEQUENCE [LARGE SCALE GENOMIC DNA]</scope>
    <source>
        <strain evidence="9 10">S-613</strain>
    </source>
</reference>
<gene>
    <name evidence="9" type="ORF">CAQU_06670</name>
</gene>
<feature type="transmembrane region" description="Helical" evidence="8">
    <location>
        <begin position="553"/>
        <end position="571"/>
    </location>
</feature>
<proteinExistence type="inferred from homology"/>
<dbReference type="Pfam" id="PF26314">
    <property type="entry name" value="MptA_B_family"/>
    <property type="match status" value="1"/>
</dbReference>
<evidence type="ECO:0000313" key="9">
    <source>
        <dbReference type="EMBL" id="APT84800.1"/>
    </source>
</evidence>
<accession>A0A1L7CG02</accession>
<feature type="transmembrane region" description="Helical" evidence="8">
    <location>
        <begin position="107"/>
        <end position="129"/>
    </location>
</feature>
<dbReference type="GO" id="GO:0016020">
    <property type="term" value="C:membrane"/>
    <property type="evidence" value="ECO:0007669"/>
    <property type="project" value="UniProtKB-SubCell"/>
</dbReference>
<evidence type="ECO:0000256" key="4">
    <source>
        <dbReference type="ARBA" id="ARBA00022692"/>
    </source>
</evidence>
<comment type="similarity">
    <text evidence="7">Belongs to the MptA/B family.</text>
</comment>
<organism evidence="9 10">
    <name type="scientific">Corynebacterium aquilae DSM 44791</name>
    <dbReference type="NCBI Taxonomy" id="1431546"/>
    <lineage>
        <taxon>Bacteria</taxon>
        <taxon>Bacillati</taxon>
        <taxon>Actinomycetota</taxon>
        <taxon>Actinomycetes</taxon>
        <taxon>Mycobacteriales</taxon>
        <taxon>Corynebacteriaceae</taxon>
        <taxon>Corynebacterium</taxon>
    </lineage>
</organism>
<feature type="transmembrane region" description="Helical" evidence="8">
    <location>
        <begin position="409"/>
        <end position="430"/>
    </location>
</feature>
<evidence type="ECO:0000256" key="7">
    <source>
        <dbReference type="ARBA" id="ARBA00043987"/>
    </source>
</evidence>
<dbReference type="STRING" id="1431546.CAQU_06670"/>
<keyword evidence="2" id="KW-0328">Glycosyltransferase</keyword>
<feature type="transmembrane region" description="Helical" evidence="8">
    <location>
        <begin position="577"/>
        <end position="598"/>
    </location>
</feature>
<name>A0A1L7CG02_9CORY</name>
<evidence type="ECO:0000256" key="5">
    <source>
        <dbReference type="ARBA" id="ARBA00022989"/>
    </source>
</evidence>
<dbReference type="EMBL" id="CP009245">
    <property type="protein sequence ID" value="APT84800.1"/>
    <property type="molecule type" value="Genomic_DNA"/>
</dbReference>
<feature type="transmembrane region" description="Helical" evidence="8">
    <location>
        <begin position="516"/>
        <end position="541"/>
    </location>
</feature>
<feature type="transmembrane region" description="Helical" evidence="8">
    <location>
        <begin position="149"/>
        <end position="170"/>
    </location>
</feature>
<comment type="subcellular location">
    <subcellularLocation>
        <location evidence="1">Membrane</location>
        <topology evidence="1">Multi-pass membrane protein</topology>
    </subcellularLocation>
</comment>
<dbReference type="InterPro" id="IPR049829">
    <property type="entry name" value="MptA/B-like"/>
</dbReference>
<feature type="transmembrane region" description="Helical" evidence="8">
    <location>
        <begin position="450"/>
        <end position="471"/>
    </location>
</feature>
<evidence type="ECO:0000256" key="1">
    <source>
        <dbReference type="ARBA" id="ARBA00004141"/>
    </source>
</evidence>
<evidence type="ECO:0000256" key="3">
    <source>
        <dbReference type="ARBA" id="ARBA00022679"/>
    </source>
</evidence>
<protein>
    <submittedName>
        <fullName evidence="9">Alpha 1,6 mannopyranosyltransferase</fullName>
    </submittedName>
</protein>